<dbReference type="EMBL" id="GBRH01167348">
    <property type="protein sequence ID" value="JAE30548.1"/>
    <property type="molecule type" value="Transcribed_RNA"/>
</dbReference>
<organism evidence="1">
    <name type="scientific">Arundo donax</name>
    <name type="common">Giant reed</name>
    <name type="synonym">Donax arundinaceus</name>
    <dbReference type="NCBI Taxonomy" id="35708"/>
    <lineage>
        <taxon>Eukaryota</taxon>
        <taxon>Viridiplantae</taxon>
        <taxon>Streptophyta</taxon>
        <taxon>Embryophyta</taxon>
        <taxon>Tracheophyta</taxon>
        <taxon>Spermatophyta</taxon>
        <taxon>Magnoliopsida</taxon>
        <taxon>Liliopsida</taxon>
        <taxon>Poales</taxon>
        <taxon>Poaceae</taxon>
        <taxon>PACMAD clade</taxon>
        <taxon>Arundinoideae</taxon>
        <taxon>Arundineae</taxon>
        <taxon>Arundo</taxon>
    </lineage>
</organism>
<reference evidence="1" key="1">
    <citation type="submission" date="2014-09" db="EMBL/GenBank/DDBJ databases">
        <authorList>
            <person name="Magalhaes I.L.F."/>
            <person name="Oliveira U."/>
            <person name="Santos F.R."/>
            <person name="Vidigal T.H.D.A."/>
            <person name="Brescovit A.D."/>
            <person name="Santos A.J."/>
        </authorList>
    </citation>
    <scope>NUCLEOTIDE SEQUENCE</scope>
    <source>
        <tissue evidence="1">Shoot tissue taken approximately 20 cm above the soil surface</tissue>
    </source>
</reference>
<reference evidence="1" key="2">
    <citation type="journal article" date="2015" name="Data Brief">
        <title>Shoot transcriptome of the giant reed, Arundo donax.</title>
        <authorList>
            <person name="Barrero R.A."/>
            <person name="Guerrero F.D."/>
            <person name="Moolhuijzen P."/>
            <person name="Goolsby J.A."/>
            <person name="Tidwell J."/>
            <person name="Bellgard S.E."/>
            <person name="Bellgard M.I."/>
        </authorList>
    </citation>
    <scope>NUCLEOTIDE SEQUENCE</scope>
    <source>
        <tissue evidence="1">Shoot tissue taken approximately 20 cm above the soil surface</tissue>
    </source>
</reference>
<dbReference type="AlphaFoldDB" id="A0A0A9HCC9"/>
<sequence>MIRPVLAGSPKKLVMRSDQGLDDIN</sequence>
<name>A0A0A9HCC9_ARUDO</name>
<accession>A0A0A9HCC9</accession>
<proteinExistence type="predicted"/>
<protein>
    <submittedName>
        <fullName evidence="1">Uncharacterized protein</fullName>
    </submittedName>
</protein>
<evidence type="ECO:0000313" key="1">
    <source>
        <dbReference type="EMBL" id="JAE30548.1"/>
    </source>
</evidence>